<gene>
    <name evidence="1" type="ORF">RHSIM_Rhsim02G0045300</name>
</gene>
<dbReference type="AlphaFoldDB" id="A0A834H9P6"/>
<organism evidence="1 2">
    <name type="scientific">Rhododendron simsii</name>
    <name type="common">Sims's rhododendron</name>
    <dbReference type="NCBI Taxonomy" id="118357"/>
    <lineage>
        <taxon>Eukaryota</taxon>
        <taxon>Viridiplantae</taxon>
        <taxon>Streptophyta</taxon>
        <taxon>Embryophyta</taxon>
        <taxon>Tracheophyta</taxon>
        <taxon>Spermatophyta</taxon>
        <taxon>Magnoliopsida</taxon>
        <taxon>eudicotyledons</taxon>
        <taxon>Gunneridae</taxon>
        <taxon>Pentapetalae</taxon>
        <taxon>asterids</taxon>
        <taxon>Ericales</taxon>
        <taxon>Ericaceae</taxon>
        <taxon>Ericoideae</taxon>
        <taxon>Rhodoreae</taxon>
        <taxon>Rhododendron</taxon>
    </lineage>
</organism>
<accession>A0A834H9P6</accession>
<reference evidence="1" key="1">
    <citation type="submission" date="2019-11" db="EMBL/GenBank/DDBJ databases">
        <authorList>
            <person name="Liu Y."/>
            <person name="Hou J."/>
            <person name="Li T.-Q."/>
            <person name="Guan C.-H."/>
            <person name="Wu X."/>
            <person name="Wu H.-Z."/>
            <person name="Ling F."/>
            <person name="Zhang R."/>
            <person name="Shi X.-G."/>
            <person name="Ren J.-P."/>
            <person name="Chen E.-F."/>
            <person name="Sun J.-M."/>
        </authorList>
    </citation>
    <scope>NUCLEOTIDE SEQUENCE</scope>
    <source>
        <strain evidence="1">Adult_tree_wgs_1</strain>
        <tissue evidence="1">Leaves</tissue>
    </source>
</reference>
<evidence type="ECO:0000313" key="2">
    <source>
        <dbReference type="Proteomes" id="UP000626092"/>
    </source>
</evidence>
<name>A0A834H9P6_RHOSS</name>
<sequence>MSLEKVSQGNKLSITSGEVGSLDTRATMEDLVKTAKLYYIKSSSDIKIAAWDFFKSLDNNNDEKRWRPSCGCLFVFCFSQAHLLRTIAEEPTSTTSAVLHDHERRKPQWKHLEHRGVEVSLKALDFALTAAKIYCISNLVSLPETNRGCGFFEESHRRSAGIAVELHHFANASALQQLSGEIPAGICTLFNLSSLMTSQIPSGVSSWVRLSCVHGNLQSIFRRNAGVILSYSELLNQSLLCPKVTIAFLQSLLEFLQLVNFFP</sequence>
<proteinExistence type="predicted"/>
<keyword evidence="2" id="KW-1185">Reference proteome</keyword>
<dbReference type="Proteomes" id="UP000626092">
    <property type="component" value="Unassembled WGS sequence"/>
</dbReference>
<protein>
    <submittedName>
        <fullName evidence="1">Uncharacterized protein</fullName>
    </submittedName>
</protein>
<dbReference type="EMBL" id="WJXA01000002">
    <property type="protein sequence ID" value="KAF7149824.1"/>
    <property type="molecule type" value="Genomic_DNA"/>
</dbReference>
<comment type="caution">
    <text evidence="1">The sequence shown here is derived from an EMBL/GenBank/DDBJ whole genome shotgun (WGS) entry which is preliminary data.</text>
</comment>
<evidence type="ECO:0000313" key="1">
    <source>
        <dbReference type="EMBL" id="KAF7149824.1"/>
    </source>
</evidence>